<accession>A0AAV4CE60</accession>
<proteinExistence type="predicted"/>
<reference evidence="2 3" key="1">
    <citation type="journal article" date="2021" name="Elife">
        <title>Chloroplast acquisition without the gene transfer in kleptoplastic sea slugs, Plakobranchus ocellatus.</title>
        <authorList>
            <person name="Maeda T."/>
            <person name="Takahashi S."/>
            <person name="Yoshida T."/>
            <person name="Shimamura S."/>
            <person name="Takaki Y."/>
            <person name="Nagai Y."/>
            <person name="Toyoda A."/>
            <person name="Suzuki Y."/>
            <person name="Arimoto A."/>
            <person name="Ishii H."/>
            <person name="Satoh N."/>
            <person name="Nishiyama T."/>
            <person name="Hasebe M."/>
            <person name="Maruyama T."/>
            <person name="Minagawa J."/>
            <person name="Obokata J."/>
            <person name="Shigenobu S."/>
        </authorList>
    </citation>
    <scope>NUCLEOTIDE SEQUENCE [LARGE SCALE GENOMIC DNA]</scope>
</reference>
<feature type="signal peptide" evidence="1">
    <location>
        <begin position="1"/>
        <end position="18"/>
    </location>
</feature>
<sequence>MKLIFAFVAAITLSRCFAQDEQRVCTPVPFTAIGFDPITFVRYRFSSDISRGLSLFEDAVSDDWILADSGNNTLYTFMTGGCTYVVRDPTLEATQQSMQTSIDHLYDYDTVDGRHYKAFEFDIPGGKYFSLYSKACVATVSTTTVNNQVMAINLFLNVNTDNPDFSSLEKKLAIARDPILCAQA</sequence>
<feature type="chain" id="PRO_5043326985" evidence="1">
    <location>
        <begin position="19"/>
        <end position="184"/>
    </location>
</feature>
<dbReference type="EMBL" id="BLXT01006199">
    <property type="protein sequence ID" value="GFO29817.1"/>
    <property type="molecule type" value="Genomic_DNA"/>
</dbReference>
<dbReference type="AlphaFoldDB" id="A0AAV4CE60"/>
<gene>
    <name evidence="2" type="ORF">PoB_005632200</name>
</gene>
<organism evidence="2 3">
    <name type="scientific">Plakobranchus ocellatus</name>
    <dbReference type="NCBI Taxonomy" id="259542"/>
    <lineage>
        <taxon>Eukaryota</taxon>
        <taxon>Metazoa</taxon>
        <taxon>Spiralia</taxon>
        <taxon>Lophotrochozoa</taxon>
        <taxon>Mollusca</taxon>
        <taxon>Gastropoda</taxon>
        <taxon>Heterobranchia</taxon>
        <taxon>Euthyneura</taxon>
        <taxon>Panpulmonata</taxon>
        <taxon>Sacoglossa</taxon>
        <taxon>Placobranchoidea</taxon>
        <taxon>Plakobranchidae</taxon>
        <taxon>Plakobranchus</taxon>
    </lineage>
</organism>
<keyword evidence="3" id="KW-1185">Reference proteome</keyword>
<protein>
    <submittedName>
        <fullName evidence="2">Uncharacterized protein</fullName>
    </submittedName>
</protein>
<evidence type="ECO:0000313" key="3">
    <source>
        <dbReference type="Proteomes" id="UP000735302"/>
    </source>
</evidence>
<evidence type="ECO:0000256" key="1">
    <source>
        <dbReference type="SAM" id="SignalP"/>
    </source>
</evidence>
<dbReference type="Proteomes" id="UP000735302">
    <property type="component" value="Unassembled WGS sequence"/>
</dbReference>
<evidence type="ECO:0000313" key="2">
    <source>
        <dbReference type="EMBL" id="GFO29817.1"/>
    </source>
</evidence>
<keyword evidence="1" id="KW-0732">Signal</keyword>
<comment type="caution">
    <text evidence="2">The sequence shown here is derived from an EMBL/GenBank/DDBJ whole genome shotgun (WGS) entry which is preliminary data.</text>
</comment>
<name>A0AAV4CE60_9GAST</name>